<reference evidence="2" key="1">
    <citation type="submission" date="2016-05" db="EMBL/GenBank/DDBJ databases">
        <authorList>
            <person name="Lavstsen T."/>
            <person name="Jespersen J.S."/>
        </authorList>
    </citation>
    <scope>NUCLEOTIDE SEQUENCE</scope>
    <source>
        <tissue evidence="2">Brain</tissue>
    </source>
</reference>
<dbReference type="EMBL" id="HADW01008401">
    <property type="protein sequence ID" value="SBP09801.1"/>
    <property type="molecule type" value="Transcribed_RNA"/>
</dbReference>
<reference evidence="2" key="2">
    <citation type="submission" date="2016-06" db="EMBL/GenBank/DDBJ databases">
        <title>The genome of a short-lived fish provides insights into sex chromosome evolution and the genetic control of aging.</title>
        <authorList>
            <person name="Reichwald K."/>
            <person name="Felder M."/>
            <person name="Petzold A."/>
            <person name="Koch P."/>
            <person name="Groth M."/>
            <person name="Platzer M."/>
        </authorList>
    </citation>
    <scope>NUCLEOTIDE SEQUENCE</scope>
    <source>
        <tissue evidence="2">Brain</tissue>
    </source>
</reference>
<evidence type="ECO:0000313" key="2">
    <source>
        <dbReference type="EMBL" id="SBP09801.1"/>
    </source>
</evidence>
<protein>
    <submittedName>
        <fullName evidence="2">Uncharacterized protein</fullName>
    </submittedName>
</protein>
<sequence>MTRPKFRPCTSCQTPNQANRKTCNFCFKPLSTKKTLKTKVQSLDSQWGQAVIKNRNAGRIIDSARIAVQKLDAIGYKPILFFGKQDKVSSKWVADVITNMDPTSTTRQLLEKMKRGYEFVLTKGCPITVQQDNSTSQQDVLNNQAETIIEEQPEVVVEEHHGYQEMGKLIEEPAEMLSQEHTQMLSDKPEDNIFMLKLTPVSPPIVSCSRSSPKKKRQRSIFPKTPTTSPPSVVAIHQPSPHLPADHADPHSLSLDGQHENKRRKSCRKCVRQKVFQFEAITERRTNAGKEEVKVRWLPCSVW</sequence>
<dbReference type="AlphaFoldDB" id="A0A1A7WVU2"/>
<gene>
    <name evidence="2" type="primary">Nfu_g_1_023388</name>
</gene>
<feature type="compositionally biased region" description="Low complexity" evidence="1">
    <location>
        <begin position="225"/>
        <end position="234"/>
    </location>
</feature>
<evidence type="ECO:0000256" key="1">
    <source>
        <dbReference type="SAM" id="MobiDB-lite"/>
    </source>
</evidence>
<feature type="region of interest" description="Disordered" evidence="1">
    <location>
        <begin position="205"/>
        <end position="266"/>
    </location>
</feature>
<name>A0A1A7WVU2_9TELE</name>
<accession>A0A1A7WVU2</accession>
<proteinExistence type="predicted"/>
<organism evidence="2">
    <name type="scientific">Iconisemion striatum</name>
    <dbReference type="NCBI Taxonomy" id="60296"/>
    <lineage>
        <taxon>Eukaryota</taxon>
        <taxon>Metazoa</taxon>
        <taxon>Chordata</taxon>
        <taxon>Craniata</taxon>
        <taxon>Vertebrata</taxon>
        <taxon>Euteleostomi</taxon>
        <taxon>Actinopterygii</taxon>
        <taxon>Neopterygii</taxon>
        <taxon>Teleostei</taxon>
        <taxon>Neoteleostei</taxon>
        <taxon>Acanthomorphata</taxon>
        <taxon>Ovalentaria</taxon>
        <taxon>Atherinomorphae</taxon>
        <taxon>Cyprinodontiformes</taxon>
        <taxon>Nothobranchiidae</taxon>
        <taxon>Iconisemion</taxon>
    </lineage>
</organism>